<name>A0ABM3ZZ16_ZIZJJ</name>
<organism evidence="1 2">
    <name type="scientific">Ziziphus jujuba</name>
    <name type="common">Chinese jujube</name>
    <name type="synonym">Ziziphus sativa</name>
    <dbReference type="NCBI Taxonomy" id="326968"/>
    <lineage>
        <taxon>Eukaryota</taxon>
        <taxon>Viridiplantae</taxon>
        <taxon>Streptophyta</taxon>
        <taxon>Embryophyta</taxon>
        <taxon>Tracheophyta</taxon>
        <taxon>Spermatophyta</taxon>
        <taxon>Magnoliopsida</taxon>
        <taxon>eudicotyledons</taxon>
        <taxon>Gunneridae</taxon>
        <taxon>Pentapetalae</taxon>
        <taxon>rosids</taxon>
        <taxon>fabids</taxon>
        <taxon>Rosales</taxon>
        <taxon>Rhamnaceae</taxon>
        <taxon>Paliureae</taxon>
        <taxon>Ziziphus</taxon>
    </lineage>
</organism>
<reference evidence="2" key="1">
    <citation type="submission" date="2025-08" db="UniProtKB">
        <authorList>
            <consortium name="RefSeq"/>
        </authorList>
    </citation>
    <scope>IDENTIFICATION</scope>
    <source>
        <tissue evidence="2">Seedling</tissue>
    </source>
</reference>
<evidence type="ECO:0000313" key="1">
    <source>
        <dbReference type="Proteomes" id="UP001652623"/>
    </source>
</evidence>
<keyword evidence="1" id="KW-1185">Reference proteome</keyword>
<protein>
    <submittedName>
        <fullName evidence="2">Disease resistance RPP13-like protein 1</fullName>
    </submittedName>
</protein>
<gene>
    <name evidence="2" type="primary">LOC132800325</name>
</gene>
<dbReference type="GeneID" id="132800325"/>
<dbReference type="Proteomes" id="UP001652623">
    <property type="component" value="Chromosome 12"/>
</dbReference>
<evidence type="ECO:0000313" key="2">
    <source>
        <dbReference type="RefSeq" id="XP_060669719.1"/>
    </source>
</evidence>
<sequence>MVKTQIVEVHPLNPIALRMTNMAAELVGEALLSAIFDVLFDRLACGDVVDCLCGKKLGDKLINNLKTLLSAVDAVLDDAEEKQITNPNV</sequence>
<accession>A0ABM3ZZ16</accession>
<dbReference type="RefSeq" id="XP_060669719.1">
    <property type="nucleotide sequence ID" value="XM_060813736.1"/>
</dbReference>
<proteinExistence type="predicted"/>